<accession>A0A7C9LQJ5</accession>
<dbReference type="EMBL" id="WQLB01000031">
    <property type="protein sequence ID" value="MVN88596.1"/>
    <property type="molecule type" value="Genomic_DNA"/>
</dbReference>
<sequence>MKKMRQEEGALTANVRGPVSQLENPSAFDQLAYAEPDFVPSGTTALARVRRAHMSLLQMSRAEMEQAVQDLAESNVPPARGLELLLRVTLGDAQSVSQAQLRPTGHSPLELESTCHEAAAIGVAHAMLGDYEQAAAHLLVARTLAQALGLTNRVQNLTLEWARVSSLRGRPEPAAIESQLRQAMPAKRRAWGQRTLAEAYMAMGCYGDALQAMGTPDIDLPLDRALRNFLHGLNGLPPLVEYAPMLPYAQLAAALTRAHWSDYGFSLVNVDGEPTRAYATILESIALVRSGDLAQQAVRTLSRLTFTAADLSVYRLVVLFWAVAQGAQLHGGALAGRDIPLLEQLRSSVLRLGRPHDVLRLLRRLGPDQFTLLAFSPLGDEIVPVGLQGLGLITGQHIVLGGAEHKLPGRTGRVAVLQALELPYDDLKRSEAKRYKQILGELGQPCINAGWLLRAYTQLADASERLGHLNDAAAWNASYQRVFDMLSTDLQTAIRQSKSRKT</sequence>
<gene>
    <name evidence="1" type="ORF">GO986_17815</name>
</gene>
<protein>
    <submittedName>
        <fullName evidence="1">Uncharacterized protein</fullName>
    </submittedName>
</protein>
<organism evidence="1 2">
    <name type="scientific">Deinococcus arboris</name>
    <dbReference type="NCBI Taxonomy" id="2682977"/>
    <lineage>
        <taxon>Bacteria</taxon>
        <taxon>Thermotogati</taxon>
        <taxon>Deinococcota</taxon>
        <taxon>Deinococci</taxon>
        <taxon>Deinococcales</taxon>
        <taxon>Deinococcaceae</taxon>
        <taxon>Deinococcus</taxon>
    </lineage>
</organism>
<evidence type="ECO:0000313" key="1">
    <source>
        <dbReference type="EMBL" id="MVN88596.1"/>
    </source>
</evidence>
<evidence type="ECO:0000313" key="2">
    <source>
        <dbReference type="Proteomes" id="UP000483286"/>
    </source>
</evidence>
<proteinExistence type="predicted"/>
<dbReference type="AlphaFoldDB" id="A0A7C9LQJ5"/>
<dbReference type="Proteomes" id="UP000483286">
    <property type="component" value="Unassembled WGS sequence"/>
</dbReference>
<comment type="caution">
    <text evidence="1">The sequence shown here is derived from an EMBL/GenBank/DDBJ whole genome shotgun (WGS) entry which is preliminary data.</text>
</comment>
<keyword evidence="2" id="KW-1185">Reference proteome</keyword>
<reference evidence="1 2" key="1">
    <citation type="submission" date="2019-12" db="EMBL/GenBank/DDBJ databases">
        <title>Deinococcus sp. HMF7620 Genome sequencing and assembly.</title>
        <authorList>
            <person name="Kang H."/>
            <person name="Kim H."/>
            <person name="Joh K."/>
        </authorList>
    </citation>
    <scope>NUCLEOTIDE SEQUENCE [LARGE SCALE GENOMIC DNA]</scope>
    <source>
        <strain evidence="1 2">HMF7620</strain>
    </source>
</reference>
<dbReference type="RefSeq" id="WP_157460656.1">
    <property type="nucleotide sequence ID" value="NZ_WQLB01000031.1"/>
</dbReference>
<name>A0A7C9LQJ5_9DEIO</name>